<keyword evidence="2" id="KW-0472">Membrane</keyword>
<dbReference type="VEuPathDB" id="PlasmoDB:PVW1_000006100"/>
<evidence type="ECO:0000313" key="3">
    <source>
        <dbReference type="EMBL" id="SCO70960.1"/>
    </source>
</evidence>
<dbReference type="Proteomes" id="UP000305196">
    <property type="component" value="Chromosome 3"/>
</dbReference>
<evidence type="ECO:0000313" key="4">
    <source>
        <dbReference type="Proteomes" id="UP000305196"/>
    </source>
</evidence>
<dbReference type="EMBL" id="LT615258">
    <property type="protein sequence ID" value="SCO70960.1"/>
    <property type="molecule type" value="Genomic_DNA"/>
</dbReference>
<dbReference type="VEuPathDB" id="PlasmoDB:PVX_170270"/>
<reference evidence="3 4" key="1">
    <citation type="submission" date="2016-07" db="EMBL/GenBank/DDBJ databases">
        <authorList>
            <consortium name="Pathogen Informatics"/>
        </authorList>
    </citation>
    <scope>NUCLEOTIDE SEQUENCE [LARGE SCALE GENOMIC DNA]</scope>
</reference>
<name>A0A1G4H7U2_PLAVI</name>
<accession>A0A1G4H7U2</accession>
<dbReference type="VEuPathDB" id="PlasmoDB:PVP01_0200300"/>
<feature type="region of interest" description="Disordered" evidence="1">
    <location>
        <begin position="487"/>
        <end position="507"/>
    </location>
</feature>
<dbReference type="VEuPathDB" id="PlasmoDB:PVP01_0000050"/>
<feature type="region of interest" description="Disordered" evidence="1">
    <location>
        <begin position="249"/>
        <end position="312"/>
    </location>
</feature>
<sequence>MDTLTRAEWDRLSKESHFDKKYEEFDNNVSDSSKINKVCDSLSITNTKITKELCNKVAENLQYVYNIKEEGKKKSTCLLYKYWTYDQMWKFLGNNKEHNHVKSVIADFVNIREKVSKNNSNYSCQYYFHRNNFEDVQESLEKKFLHDYFENFESIRSNIHSKDKYDLYNKYITYIKSLYDKYAVDCTDIFDFMEYNCDEYFKLESKEYDPKDLLEKLKRYKGQTLDRNGGPPADDMPEELKALLGMRSTGGRTENLPKGPELLPPKGAGAIDQGSKGPAEPARPDESVKKPEGAESPAAQKGSRSPLGPFRFLGLFPGGSGKVKPVTTKGKNVVIPAAQKGSRSSFGPFNFWGLLPGTSEKGKQEITKEQKVVSPVAQKESRSSLGSFNLWGLFPGTSGKVKPVITKEQKGVSPAGSPSKTKVSEAPAAPVLAAPVTTVSVATRLVTTPPTSVTTTPTPVTTTTTPVTTASVMTTSVLSTPVMSTSVMTSSDRRAPHMTAPAPKDVVKPDEAEAEEEAAECPDGTSGDLSTCMNVLEPSKSEETVHHEVTVHPELTDIPNETESLNEQYLDYPIHVEEKNNTFTYNPENIMITSAIMFGAFYVFYLYYNATPLGRWIRNKMGRRENDYDDRSERSYSTLDYDSENDDMYSSSMSYNVSYYPT</sequence>
<gene>
    <name evidence="3" type="ORF">PVC01_030028000</name>
</gene>
<dbReference type="InterPro" id="IPR008780">
    <property type="entry name" value="Plasmodium_Vir"/>
</dbReference>
<evidence type="ECO:0000256" key="1">
    <source>
        <dbReference type="SAM" id="MobiDB-lite"/>
    </source>
</evidence>
<keyword evidence="2" id="KW-0812">Transmembrane</keyword>
<keyword evidence="2" id="KW-1133">Transmembrane helix</keyword>
<feature type="compositionally biased region" description="Basic and acidic residues" evidence="1">
    <location>
        <begin position="282"/>
        <end position="293"/>
    </location>
</feature>
<dbReference type="Pfam" id="PF05795">
    <property type="entry name" value="Plasmodium_Vir"/>
    <property type="match status" value="2"/>
</dbReference>
<dbReference type="AlphaFoldDB" id="A0A1G4H7U2"/>
<protein>
    <submittedName>
        <fullName evidence="3">Vir protein, putative</fullName>
    </submittedName>
</protein>
<evidence type="ECO:0000256" key="2">
    <source>
        <dbReference type="SAM" id="Phobius"/>
    </source>
</evidence>
<dbReference type="VEuPathDB" id="PlasmoDB:PVX_157260"/>
<proteinExistence type="predicted"/>
<organism evidence="3 4">
    <name type="scientific">Plasmodium vivax</name>
    <name type="common">malaria parasite P. vivax</name>
    <dbReference type="NCBI Taxonomy" id="5855"/>
    <lineage>
        <taxon>Eukaryota</taxon>
        <taxon>Sar</taxon>
        <taxon>Alveolata</taxon>
        <taxon>Apicomplexa</taxon>
        <taxon>Aconoidasida</taxon>
        <taxon>Haemosporida</taxon>
        <taxon>Plasmodiidae</taxon>
        <taxon>Plasmodium</taxon>
        <taxon>Plasmodium (Plasmodium)</taxon>
    </lineage>
</organism>
<feature type="compositionally biased region" description="Low complexity" evidence="1">
    <location>
        <begin position="256"/>
        <end position="270"/>
    </location>
</feature>
<feature type="transmembrane region" description="Helical" evidence="2">
    <location>
        <begin position="590"/>
        <end position="608"/>
    </location>
</feature>
<dbReference type="VEuPathDB" id="PlasmoDB:PVX_130260"/>
<dbReference type="VEuPathDB" id="PlasmoDB:PVPAM_000005500"/>